<keyword evidence="2" id="KW-0812">Transmembrane</keyword>
<reference evidence="3 4" key="1">
    <citation type="submission" date="2015-11" db="EMBL/GenBank/DDBJ databases">
        <authorList>
            <person name="Varghese N."/>
        </authorList>
    </citation>
    <scope>NUCLEOTIDE SEQUENCE [LARGE SCALE GENOMIC DNA]</scope>
    <source>
        <strain evidence="3 4">JGI-25</strain>
    </source>
</reference>
<gene>
    <name evidence="3" type="ORF">JGI25_00949</name>
</gene>
<evidence type="ECO:0000256" key="2">
    <source>
        <dbReference type="SAM" id="Phobius"/>
    </source>
</evidence>
<dbReference type="InterPro" id="IPR013517">
    <property type="entry name" value="FG-GAP"/>
</dbReference>
<name>A0A916LJN3_KRYT1</name>
<comment type="caution">
    <text evidence="3">The sequence shown here is derived from an EMBL/GenBank/DDBJ whole genome shotgun (WGS) entry which is preliminary data.</text>
</comment>
<dbReference type="RefSeq" id="WP_072263923.1">
    <property type="nucleotide sequence ID" value="NZ_CZVV01000056.1"/>
</dbReference>
<protein>
    <submittedName>
        <fullName evidence="3">Repeat domain-containing protein</fullName>
    </submittedName>
</protein>
<keyword evidence="2" id="KW-0472">Membrane</keyword>
<proteinExistence type="predicted"/>
<evidence type="ECO:0000256" key="1">
    <source>
        <dbReference type="ARBA" id="ARBA00022729"/>
    </source>
</evidence>
<evidence type="ECO:0000313" key="3">
    <source>
        <dbReference type="EMBL" id="CUT01761.1"/>
    </source>
</evidence>
<keyword evidence="2" id="KW-1133">Transmembrane helix</keyword>
<dbReference type="PANTHER" id="PTHR46580:SF4">
    <property type="entry name" value="ATP_GTP-BINDING PROTEIN"/>
    <property type="match status" value="1"/>
</dbReference>
<accession>A0A916LJN3</accession>
<feature type="transmembrane region" description="Helical" evidence="2">
    <location>
        <begin position="12"/>
        <end position="31"/>
    </location>
</feature>
<dbReference type="AlphaFoldDB" id="A0A916LJN3"/>
<dbReference type="Gene3D" id="2.130.10.130">
    <property type="entry name" value="Integrin alpha, N-terminal"/>
    <property type="match status" value="2"/>
</dbReference>
<dbReference type="Pfam" id="PF13517">
    <property type="entry name" value="FG-GAP_3"/>
    <property type="match status" value="3"/>
</dbReference>
<sequence length="714" mass="81395">MPENKELKIHRLFLFLFTFYIEVLTSQNRFFPIFFISEFPLPEGSSTFSIGNLNGDNFYDIVVSSRRAITCLENNGKGEFNFYFSIPVREMPADVKLNDIDNDGVSEILAVYRARSTVEIFKRDTLGFRKFAFFETGVYPDMLICSDVDLNGLKDVITVGKIMLGITVNYQTKLNQFSNPVNLLPKTPFKKIQIRDLNYDDVPDLVGIDWLNNLLVISYGRGDGKFGLTYNYKLPEEPNDFMVADLNNDGFFDYVISFYYLGEVQFYYTTQAGINLKFKFKIPKPLMISIGDFNGDGFKDVVVSNGEKLFVFINSGIDFERYEFLSEGTAHIECADLDGNGRDDIISLDSVRNRLRIFYSGDRFQTFENSWLAVGSNSSDLAVADFDRDGCIDFITVGDSLGFPLIYSMNDGFSIVLNRGDGAFTDVKLFSFSNLNYLLCSNYETGNVSIFKFEGKGKVTEIFKYNFDKPKPVFMGLSNDKTPAIFLSISDSNLILIKPEGQSEFNEITIKEIDSTKVIAFAVGDFNRDGFFDIALINRDGGSVKFNIFIRKKEGEYVRDYSVNLNRLIRRAFLYIDDFNGDGYQDILVYYDYSTVKISDGEINLFFNDGLGKFKLRKRIDTHIHLSAHKLLKVADFTGDFKKDFVVFDKLRNKFYLYINKDEKFEKTQIYSSGDKINSIGVADVNYDGYPDLILLNGTNGGLGFLINKNGEFK</sequence>
<dbReference type="EMBL" id="CZVV01000056">
    <property type="protein sequence ID" value="CUT01761.1"/>
    <property type="molecule type" value="Genomic_DNA"/>
</dbReference>
<evidence type="ECO:0000313" key="4">
    <source>
        <dbReference type="Proteomes" id="UP000243105"/>
    </source>
</evidence>
<dbReference type="PANTHER" id="PTHR46580">
    <property type="entry name" value="SENSOR KINASE-RELATED"/>
    <property type="match status" value="1"/>
</dbReference>
<dbReference type="Proteomes" id="UP000243105">
    <property type="component" value="Unassembled WGS sequence"/>
</dbReference>
<keyword evidence="1" id="KW-0732">Signal</keyword>
<organism evidence="3 4">
    <name type="scientific">Kryptobacter tengchongensis</name>
    <dbReference type="NCBI Taxonomy" id="1643429"/>
    <lineage>
        <taxon>Bacteria</taxon>
        <taxon>Pseudomonadati</taxon>
        <taxon>Candidatus Kryptoniota</taxon>
        <taxon>Candidatus Kryptobacter</taxon>
    </lineage>
</organism>
<dbReference type="InterPro" id="IPR028994">
    <property type="entry name" value="Integrin_alpha_N"/>
</dbReference>
<dbReference type="SUPFAM" id="SSF69318">
    <property type="entry name" value="Integrin alpha N-terminal domain"/>
    <property type="match status" value="2"/>
</dbReference>